<evidence type="ECO:0000313" key="5">
    <source>
        <dbReference type="EMBL" id="MDR7362758.1"/>
    </source>
</evidence>
<reference evidence="5 6" key="1">
    <citation type="submission" date="2023-07" db="EMBL/GenBank/DDBJ databases">
        <title>Sequencing the genomes of 1000 actinobacteria strains.</title>
        <authorList>
            <person name="Klenk H.-P."/>
        </authorList>
    </citation>
    <scope>NUCLEOTIDE SEQUENCE [LARGE SCALE GENOMIC DNA]</scope>
    <source>
        <strain evidence="5 6">DSM 19426</strain>
    </source>
</reference>
<dbReference type="Pfam" id="PF00041">
    <property type="entry name" value="fn3"/>
    <property type="match status" value="1"/>
</dbReference>
<evidence type="ECO:0000259" key="4">
    <source>
        <dbReference type="PROSITE" id="PS50853"/>
    </source>
</evidence>
<name>A0ABU2BWW6_9ACTN</name>
<feature type="chain" id="PRO_5047218871" description="Fibronectin type-III domain-containing protein" evidence="3">
    <location>
        <begin position="20"/>
        <end position="420"/>
    </location>
</feature>
<feature type="domain" description="Fibronectin type-III" evidence="4">
    <location>
        <begin position="331"/>
        <end position="420"/>
    </location>
</feature>
<dbReference type="InterPro" id="IPR013783">
    <property type="entry name" value="Ig-like_fold"/>
</dbReference>
<keyword evidence="1" id="KW-0378">Hydrolase</keyword>
<sequence>MRSRSLLATLSLVSGGLAALVVTTAPTSSASATLEQRWCAGPGTARPCVMSFRHNGVDTSPADTFRVRLNTPQALDGGHYVNWAVVRANGVSDLPPGDTWSVTIDTGTLAPRYTEGYSGDTWVERTVNGDGTYRVTISGRSVRTAEGCTDVWPPVCQDPAPRSTVGGAFNGEVWDLEGEGGAASWRNGYDRSQNVDGVNDPDFAPTSGGGYRFSTETYNSATYDDDGDPATAPVVFTGELRFRLPYGLMQKRFGVPDPDTLPLSSLTGSTSGSGDANPWTITRNAAGKYFLAEVTGITYPDTVSARALARGASRTQVRTLQVERGRITPYAPRNVSARRVAAHRGRVAYSAARARGARPTGYTVRCVVVRGTHVVAVNDAASPTAVTGLRSRRAYDCRVRARSKAGPGAWSVKVRVRARP</sequence>
<evidence type="ECO:0000313" key="6">
    <source>
        <dbReference type="Proteomes" id="UP001183648"/>
    </source>
</evidence>
<dbReference type="SUPFAM" id="SSF49265">
    <property type="entry name" value="Fibronectin type III"/>
    <property type="match status" value="1"/>
</dbReference>
<dbReference type="Gene3D" id="2.60.40.10">
    <property type="entry name" value="Immunoglobulins"/>
    <property type="match status" value="1"/>
</dbReference>
<evidence type="ECO:0000256" key="1">
    <source>
        <dbReference type="ARBA" id="ARBA00023295"/>
    </source>
</evidence>
<keyword evidence="6" id="KW-1185">Reference proteome</keyword>
<gene>
    <name evidence="5" type="ORF">J2S63_002311</name>
</gene>
<keyword evidence="2" id="KW-0119">Carbohydrate metabolism</keyword>
<feature type="signal peptide" evidence="3">
    <location>
        <begin position="1"/>
        <end position="19"/>
    </location>
</feature>
<evidence type="ECO:0000256" key="2">
    <source>
        <dbReference type="ARBA" id="ARBA00023326"/>
    </source>
</evidence>
<accession>A0ABU2BWW6</accession>
<organism evidence="5 6">
    <name type="scientific">Nocardioides marmoribigeumensis</name>
    <dbReference type="NCBI Taxonomy" id="433649"/>
    <lineage>
        <taxon>Bacteria</taxon>
        <taxon>Bacillati</taxon>
        <taxon>Actinomycetota</taxon>
        <taxon>Actinomycetes</taxon>
        <taxon>Propionibacteriales</taxon>
        <taxon>Nocardioidaceae</taxon>
        <taxon>Nocardioides</taxon>
    </lineage>
</organism>
<proteinExistence type="predicted"/>
<keyword evidence="3" id="KW-0732">Signal</keyword>
<dbReference type="EMBL" id="JAVDYG010000001">
    <property type="protein sequence ID" value="MDR7362758.1"/>
    <property type="molecule type" value="Genomic_DNA"/>
</dbReference>
<dbReference type="Proteomes" id="UP001183648">
    <property type="component" value="Unassembled WGS sequence"/>
</dbReference>
<dbReference type="PROSITE" id="PS50853">
    <property type="entry name" value="FN3"/>
    <property type="match status" value="1"/>
</dbReference>
<dbReference type="InterPro" id="IPR036116">
    <property type="entry name" value="FN3_sf"/>
</dbReference>
<dbReference type="RefSeq" id="WP_310302131.1">
    <property type="nucleotide sequence ID" value="NZ_BAAAPS010000013.1"/>
</dbReference>
<keyword evidence="1" id="KW-0326">Glycosidase</keyword>
<dbReference type="CDD" id="cd00063">
    <property type="entry name" value="FN3"/>
    <property type="match status" value="1"/>
</dbReference>
<keyword evidence="2" id="KW-0624">Polysaccharide degradation</keyword>
<comment type="caution">
    <text evidence="5">The sequence shown here is derived from an EMBL/GenBank/DDBJ whole genome shotgun (WGS) entry which is preliminary data.</text>
</comment>
<evidence type="ECO:0000256" key="3">
    <source>
        <dbReference type="SAM" id="SignalP"/>
    </source>
</evidence>
<protein>
    <recommendedName>
        <fullName evidence="4">Fibronectin type-III domain-containing protein</fullName>
    </recommendedName>
</protein>
<dbReference type="InterPro" id="IPR003961">
    <property type="entry name" value="FN3_dom"/>
</dbReference>